<protein>
    <recommendedName>
        <fullName evidence="4">Retrotransposon gag domain-containing protein</fullName>
    </recommendedName>
</protein>
<feature type="compositionally biased region" description="Basic and acidic residues" evidence="1">
    <location>
        <begin position="84"/>
        <end position="95"/>
    </location>
</feature>
<dbReference type="AlphaFoldDB" id="A0AA38SL53"/>
<organism evidence="2 3">
    <name type="scientific">Centaurea solstitialis</name>
    <name type="common">yellow star-thistle</name>
    <dbReference type="NCBI Taxonomy" id="347529"/>
    <lineage>
        <taxon>Eukaryota</taxon>
        <taxon>Viridiplantae</taxon>
        <taxon>Streptophyta</taxon>
        <taxon>Embryophyta</taxon>
        <taxon>Tracheophyta</taxon>
        <taxon>Spermatophyta</taxon>
        <taxon>Magnoliopsida</taxon>
        <taxon>eudicotyledons</taxon>
        <taxon>Gunneridae</taxon>
        <taxon>Pentapetalae</taxon>
        <taxon>asterids</taxon>
        <taxon>campanulids</taxon>
        <taxon>Asterales</taxon>
        <taxon>Asteraceae</taxon>
        <taxon>Carduoideae</taxon>
        <taxon>Cardueae</taxon>
        <taxon>Centaureinae</taxon>
        <taxon>Centaurea</taxon>
    </lineage>
</organism>
<evidence type="ECO:0008006" key="4">
    <source>
        <dbReference type="Google" id="ProtNLM"/>
    </source>
</evidence>
<evidence type="ECO:0000313" key="2">
    <source>
        <dbReference type="EMBL" id="KAJ9535077.1"/>
    </source>
</evidence>
<evidence type="ECO:0000256" key="1">
    <source>
        <dbReference type="SAM" id="MobiDB-lite"/>
    </source>
</evidence>
<proteinExistence type="predicted"/>
<sequence>MRWIQETEMVFKISKRSKEDKVTYASAMIKSEALSWWEIVSNLRGDEAIAMMTWEEFKVTQSCISKLPSTKTEYDAGQGGIRNGKGEEETIESVKAKGKSIPYDNNRG</sequence>
<evidence type="ECO:0000313" key="3">
    <source>
        <dbReference type="Proteomes" id="UP001172457"/>
    </source>
</evidence>
<dbReference type="EMBL" id="JARYMX010000834">
    <property type="protein sequence ID" value="KAJ9535077.1"/>
    <property type="molecule type" value="Genomic_DNA"/>
</dbReference>
<comment type="caution">
    <text evidence="2">The sequence shown here is derived from an EMBL/GenBank/DDBJ whole genome shotgun (WGS) entry which is preliminary data.</text>
</comment>
<name>A0AA38SL53_9ASTR</name>
<accession>A0AA38SL53</accession>
<keyword evidence="3" id="KW-1185">Reference proteome</keyword>
<gene>
    <name evidence="2" type="ORF">OSB04_un001848</name>
</gene>
<dbReference type="Proteomes" id="UP001172457">
    <property type="component" value="Unassembled WGS sequence"/>
</dbReference>
<reference evidence="2" key="1">
    <citation type="submission" date="2023-03" db="EMBL/GenBank/DDBJ databases">
        <title>Chromosome-scale reference genome and RAD-based genetic map of yellow starthistle (Centaurea solstitialis) reveal putative structural variation and QTLs associated with invader traits.</title>
        <authorList>
            <person name="Reatini B."/>
            <person name="Cang F.A."/>
            <person name="Jiang Q."/>
            <person name="Mckibben M.T.W."/>
            <person name="Barker M.S."/>
            <person name="Rieseberg L.H."/>
            <person name="Dlugosch K.M."/>
        </authorList>
    </citation>
    <scope>NUCLEOTIDE SEQUENCE</scope>
    <source>
        <strain evidence="2">CAN-66</strain>
        <tissue evidence="2">Leaf</tissue>
    </source>
</reference>
<feature type="region of interest" description="Disordered" evidence="1">
    <location>
        <begin position="70"/>
        <end position="108"/>
    </location>
</feature>